<protein>
    <submittedName>
        <fullName evidence="1">Uncharacterized protein</fullName>
    </submittedName>
</protein>
<evidence type="ECO:0000313" key="1">
    <source>
        <dbReference type="EMBL" id="CAL5141514.1"/>
    </source>
</evidence>
<proteinExistence type="predicted"/>
<reference evidence="1" key="1">
    <citation type="submission" date="2024-06" db="EMBL/GenBank/DDBJ databases">
        <authorList>
            <person name="Liu X."/>
            <person name="Lenzi L."/>
            <person name="Haldenby T S."/>
            <person name="Uol C."/>
        </authorList>
    </citation>
    <scope>NUCLEOTIDE SEQUENCE</scope>
</reference>
<sequence length="312" mass="35659">MSDRSGACFSATIHFLQILQSCCLHTVRDWSSEHLRDTLRYGVQFQIAIERLTPGELKALQHFIEGLQPRFMHLNLKGLTSAGLDSSLAFLVKLLCRNPYLSKIHRDLIFEFCLDKEMEIPHFEEVPDEALSISPATLSAIECRLFIEHLVILQSTESKHFELFLDSCFDLDARYVFGLIIRVLEQLSSHETSDGFVTTRLIGWMREAISNDNVARVSFSVQDPLRLRDLALSVPKFADVILMLFDPVKHLQPVGNVPTPSDLSFLVRCLIRGNHFFDNLPRLISNLGKVRHTRSSFWTAVSSRIQEELQFS</sequence>
<evidence type="ECO:0000313" key="2">
    <source>
        <dbReference type="Proteomes" id="UP001497525"/>
    </source>
</evidence>
<dbReference type="Proteomes" id="UP001497525">
    <property type="component" value="Unassembled WGS sequence"/>
</dbReference>
<dbReference type="AlphaFoldDB" id="A0AAV2TYB3"/>
<comment type="caution">
    <text evidence="1">The sequence shown here is derived from an EMBL/GenBank/DDBJ whole genome shotgun (WGS) entry which is preliminary data.</text>
</comment>
<dbReference type="EMBL" id="CAXLJL010000889">
    <property type="protein sequence ID" value="CAL5141514.1"/>
    <property type="molecule type" value="Genomic_DNA"/>
</dbReference>
<gene>
    <name evidence="1" type="ORF">CDAUBV1_LOCUS16748</name>
</gene>
<name>A0AAV2TYB3_CALDB</name>
<accession>A0AAV2TYB3</accession>
<dbReference type="PROSITE" id="PS51257">
    <property type="entry name" value="PROKAR_LIPOPROTEIN"/>
    <property type="match status" value="1"/>
</dbReference>
<organism evidence="1 2">
    <name type="scientific">Calicophoron daubneyi</name>
    <name type="common">Rumen fluke</name>
    <name type="synonym">Paramphistomum daubneyi</name>
    <dbReference type="NCBI Taxonomy" id="300641"/>
    <lineage>
        <taxon>Eukaryota</taxon>
        <taxon>Metazoa</taxon>
        <taxon>Spiralia</taxon>
        <taxon>Lophotrochozoa</taxon>
        <taxon>Platyhelminthes</taxon>
        <taxon>Trematoda</taxon>
        <taxon>Digenea</taxon>
        <taxon>Plagiorchiida</taxon>
        <taxon>Pronocephalata</taxon>
        <taxon>Paramphistomoidea</taxon>
        <taxon>Paramphistomidae</taxon>
        <taxon>Calicophoron</taxon>
    </lineage>
</organism>